<comment type="similarity">
    <text evidence="4">Belongs to the WD repeat SCAP family.</text>
</comment>
<dbReference type="Gene3D" id="2.130.10.10">
    <property type="entry name" value="YVTN repeat-like/Quinoprotein amine dehydrogenase"/>
    <property type="match status" value="1"/>
</dbReference>
<dbReference type="InterPro" id="IPR030225">
    <property type="entry name" value="SCAP"/>
</dbReference>
<dbReference type="GO" id="GO:0000139">
    <property type="term" value="C:Golgi membrane"/>
    <property type="evidence" value="ECO:0007669"/>
    <property type="project" value="UniProtKB-SubCell"/>
</dbReference>
<evidence type="ECO:0000256" key="22">
    <source>
        <dbReference type="SAM" id="MobiDB-lite"/>
    </source>
</evidence>
<dbReference type="PROSITE" id="PS50156">
    <property type="entry name" value="SSD"/>
    <property type="match status" value="1"/>
</dbReference>
<accession>A0A2T4CE86</accession>
<evidence type="ECO:0000256" key="20">
    <source>
        <dbReference type="ARBA" id="ARBA00045958"/>
    </source>
</evidence>
<keyword evidence="19" id="KW-0968">Cytoplasmic vesicle</keyword>
<evidence type="ECO:0000256" key="21">
    <source>
        <dbReference type="PROSITE-ProRule" id="PRU00221"/>
    </source>
</evidence>
<evidence type="ECO:0000313" key="26">
    <source>
        <dbReference type="EMBL" id="PTB79850.1"/>
    </source>
</evidence>
<evidence type="ECO:0000256" key="7">
    <source>
        <dbReference type="ARBA" id="ARBA00022574"/>
    </source>
</evidence>
<feature type="compositionally biased region" description="Basic and acidic residues" evidence="22">
    <location>
        <begin position="34"/>
        <end position="46"/>
    </location>
</feature>
<keyword evidence="10" id="KW-0256">Endoplasmic reticulum</keyword>
<evidence type="ECO:0000256" key="15">
    <source>
        <dbReference type="ARBA" id="ARBA00023136"/>
    </source>
</evidence>
<feature type="transmembrane region" description="Helical" evidence="23">
    <location>
        <begin position="485"/>
        <end position="511"/>
    </location>
</feature>
<dbReference type="InterPro" id="IPR019775">
    <property type="entry name" value="WD40_repeat_CS"/>
</dbReference>
<feature type="region of interest" description="Disordered" evidence="22">
    <location>
        <begin position="23"/>
        <end position="51"/>
    </location>
</feature>
<feature type="transmembrane region" description="Helical" evidence="23">
    <location>
        <begin position="96"/>
        <end position="118"/>
    </location>
</feature>
<dbReference type="GO" id="GO:0005789">
    <property type="term" value="C:endoplasmic reticulum membrane"/>
    <property type="evidence" value="ECO:0007669"/>
    <property type="project" value="UniProtKB-SubCell"/>
</dbReference>
<comment type="subcellular location">
    <subcellularLocation>
        <location evidence="2">Cytoplasmic vesicle</location>
        <location evidence="2">COPII-coated vesicle membrane</location>
        <topology evidence="2">Multi-pass membrane protein</topology>
    </subcellularLocation>
    <subcellularLocation>
        <location evidence="1">Endoplasmic reticulum membrane</location>
        <topology evidence="1">Multi-pass membrane protein</topology>
    </subcellularLocation>
    <subcellularLocation>
        <location evidence="3">Golgi apparatus membrane</location>
        <topology evidence="3">Multi-pass membrane protein</topology>
    </subcellularLocation>
</comment>
<dbReference type="Proteomes" id="UP000240760">
    <property type="component" value="Unassembled WGS sequence"/>
</dbReference>
<dbReference type="STRING" id="983965.A0A2T4CE86"/>
<feature type="transmembrane region" description="Helical" evidence="23">
    <location>
        <begin position="680"/>
        <end position="702"/>
    </location>
</feature>
<keyword evidence="15 23" id="KW-0472">Membrane</keyword>
<dbReference type="GO" id="GO:0032936">
    <property type="term" value="C:SREBP-SCAP complex"/>
    <property type="evidence" value="ECO:0007669"/>
    <property type="project" value="TreeGrafter"/>
</dbReference>
<dbReference type="GO" id="GO:0032933">
    <property type="term" value="P:SREBP signaling pathway"/>
    <property type="evidence" value="ECO:0007669"/>
    <property type="project" value="InterPro"/>
</dbReference>
<dbReference type="InterPro" id="IPR053958">
    <property type="entry name" value="HMGCR/SNAP/NPC1-like_SSD"/>
</dbReference>
<evidence type="ECO:0000256" key="17">
    <source>
        <dbReference type="ARBA" id="ARBA00023180"/>
    </source>
</evidence>
<dbReference type="InterPro" id="IPR015943">
    <property type="entry name" value="WD40/YVTN_repeat-like_dom_sf"/>
</dbReference>
<reference evidence="26 27" key="1">
    <citation type="submission" date="2016-07" db="EMBL/GenBank/DDBJ databases">
        <title>Multiple horizontal gene transfer events from other fungi enriched the ability of initially mycotrophic Trichoderma (Ascomycota) to feed on dead plant biomass.</title>
        <authorList>
            <consortium name="DOE Joint Genome Institute"/>
            <person name="Aerts A."/>
            <person name="Atanasova L."/>
            <person name="Chenthamara K."/>
            <person name="Zhang J."/>
            <person name="Grujic M."/>
            <person name="Henrissat B."/>
            <person name="Kuo A."/>
            <person name="Salamov A."/>
            <person name="Lipzen A."/>
            <person name="Labutti K."/>
            <person name="Barry K."/>
            <person name="Miao Y."/>
            <person name="Rahimi M.J."/>
            <person name="Shen Q."/>
            <person name="Grigoriev I.V."/>
            <person name="Kubicek C.P."/>
            <person name="Druzhinina I.S."/>
        </authorList>
    </citation>
    <scope>NUCLEOTIDE SEQUENCE [LARGE SCALE GENOMIC DNA]</scope>
    <source>
        <strain evidence="26 27">ATCC 18648</strain>
    </source>
</reference>
<evidence type="ECO:0000256" key="16">
    <source>
        <dbReference type="ARBA" id="ARBA00023166"/>
    </source>
</evidence>
<evidence type="ECO:0000256" key="18">
    <source>
        <dbReference type="ARBA" id="ARBA00023221"/>
    </source>
</evidence>
<evidence type="ECO:0000256" key="12">
    <source>
        <dbReference type="ARBA" id="ARBA00023034"/>
    </source>
</evidence>
<organism evidence="26 27">
    <name type="scientific">Trichoderma longibrachiatum ATCC 18648</name>
    <dbReference type="NCBI Taxonomy" id="983965"/>
    <lineage>
        <taxon>Eukaryota</taxon>
        <taxon>Fungi</taxon>
        <taxon>Dikarya</taxon>
        <taxon>Ascomycota</taxon>
        <taxon>Pezizomycotina</taxon>
        <taxon>Sordariomycetes</taxon>
        <taxon>Hypocreomycetidae</taxon>
        <taxon>Hypocreales</taxon>
        <taxon>Hypocreaceae</taxon>
        <taxon>Trichoderma</taxon>
    </lineage>
</organism>
<evidence type="ECO:0000256" key="11">
    <source>
        <dbReference type="ARBA" id="ARBA00022989"/>
    </source>
</evidence>
<keyword evidence="16" id="KW-1207">Sterol metabolism</keyword>
<evidence type="ECO:0000256" key="24">
    <source>
        <dbReference type="SAM" id="SignalP"/>
    </source>
</evidence>
<keyword evidence="9" id="KW-0677">Repeat</keyword>
<feature type="signal peptide" evidence="24">
    <location>
        <begin position="1"/>
        <end position="18"/>
    </location>
</feature>
<comment type="function">
    <text evidence="20">Escort protein required for cholesterol as well as lipid homeostasis. Regulates export of the SCAP-SREBP complex from the endoplasmic reticulum to the Golgi upon low cholesterol, thereby regulating the processing of sterol regulatory element-binding proteins (SREBPs) SREBF1/SREBP1 and SREBF2/SREBP2. At high sterol concentrations, formation of a ternary complex with INSIG (INSIG1 or INSIG2) leads to mask the ER export signal in SCAP, promoting retention of the complex in the endoplasmic reticulum. Low sterol concentrations trigger release of INSIG, a conformational change in the SSD domain of SCAP, unmasking of the ER export signal, promoting recruitment into COPII-coated vesicles and transport of the SCAP-SREBP to the Golgi: in the Golgi, SREBPs are then processed, releasing the transcription factor fragment of SREBPs from the membrane, its import into the nucleus and up-regulation of LDLR, INSIG1 and the mevalonate pathway. Binds cholesterol via its SSD domain.</text>
</comment>
<keyword evidence="6" id="KW-0153">Cholesterol metabolism</keyword>
<dbReference type="GO" id="GO:0008203">
    <property type="term" value="P:cholesterol metabolic process"/>
    <property type="evidence" value="ECO:0007669"/>
    <property type="project" value="UniProtKB-KW"/>
</dbReference>
<evidence type="ECO:0000256" key="9">
    <source>
        <dbReference type="ARBA" id="ARBA00022737"/>
    </source>
</evidence>
<evidence type="ECO:0000313" key="27">
    <source>
        <dbReference type="Proteomes" id="UP000240760"/>
    </source>
</evidence>
<keyword evidence="14" id="KW-0446">Lipid-binding</keyword>
<keyword evidence="12" id="KW-0333">Golgi apparatus</keyword>
<evidence type="ECO:0000256" key="13">
    <source>
        <dbReference type="ARBA" id="ARBA00023098"/>
    </source>
</evidence>
<keyword evidence="8 23" id="KW-0812">Transmembrane</keyword>
<evidence type="ECO:0000256" key="6">
    <source>
        <dbReference type="ARBA" id="ARBA00022548"/>
    </source>
</evidence>
<dbReference type="GO" id="GO:0032934">
    <property type="term" value="F:sterol binding"/>
    <property type="evidence" value="ECO:0007669"/>
    <property type="project" value="InterPro"/>
</dbReference>
<feature type="chain" id="PRO_5015600958" description="Sterol regulatory element-binding protein cleavage-activating protein" evidence="24">
    <location>
        <begin position="19"/>
        <end position="1173"/>
    </location>
</feature>
<evidence type="ECO:0000256" key="8">
    <source>
        <dbReference type="ARBA" id="ARBA00022692"/>
    </source>
</evidence>
<dbReference type="InterPro" id="IPR001680">
    <property type="entry name" value="WD40_rpt"/>
</dbReference>
<name>A0A2T4CE86_TRILO</name>
<dbReference type="Pfam" id="PF12349">
    <property type="entry name" value="Sterol-sensing"/>
    <property type="match status" value="1"/>
</dbReference>
<feature type="transmembrane region" description="Helical" evidence="23">
    <location>
        <begin position="384"/>
        <end position="410"/>
    </location>
</feature>
<dbReference type="SMART" id="SM00320">
    <property type="entry name" value="WD40"/>
    <property type="match status" value="2"/>
</dbReference>
<dbReference type="PROSITE" id="PS00678">
    <property type="entry name" value="WD_REPEATS_1"/>
    <property type="match status" value="1"/>
</dbReference>
<dbReference type="PANTHER" id="PTHR46378:SF1">
    <property type="entry name" value="STEROL REGULATORY ELEMENT-BINDING PROTEIN CLEAVAGE-ACTIVATING PROTEIN"/>
    <property type="match status" value="1"/>
</dbReference>
<evidence type="ECO:0000256" key="10">
    <source>
        <dbReference type="ARBA" id="ARBA00022824"/>
    </source>
</evidence>
<evidence type="ECO:0000256" key="4">
    <source>
        <dbReference type="ARBA" id="ARBA00007410"/>
    </source>
</evidence>
<feature type="repeat" description="WD" evidence="21">
    <location>
        <begin position="727"/>
        <end position="767"/>
    </location>
</feature>
<dbReference type="SUPFAM" id="SSF50978">
    <property type="entry name" value="WD40 repeat-like"/>
    <property type="match status" value="1"/>
</dbReference>
<evidence type="ECO:0000256" key="5">
    <source>
        <dbReference type="ARBA" id="ARBA00019541"/>
    </source>
</evidence>
<keyword evidence="17" id="KW-0325">Glycoprotein</keyword>
<dbReference type="GO" id="GO:0012507">
    <property type="term" value="C:ER to Golgi transport vesicle membrane"/>
    <property type="evidence" value="ECO:0007669"/>
    <property type="project" value="UniProtKB-SubCell"/>
</dbReference>
<feature type="domain" description="SSD" evidence="25">
    <location>
        <begin position="355"/>
        <end position="513"/>
    </location>
</feature>
<keyword evidence="13" id="KW-0443">Lipid metabolism</keyword>
<feature type="region of interest" description="Disordered" evidence="22">
    <location>
        <begin position="1061"/>
        <end position="1091"/>
    </location>
</feature>
<sequence>MVAETWVVLGTLLMYGCIQHPSPSKSPVLGASDTGRDEHKADKQADNADITSQPIPPMIWYLLYPLRGTTEAPVLPASHPLRSALTRFGRYASRHAISTLLVSVAVASLLICPLPFIFSDHGINGASNLPNHVWTAAQPLPYDSAASPDIVIRSIWVHSSYMQALSPDVLLSALDLQDELLGTTVDFGPGASFGQLPSAGTDFDSDSDPDSDPDTALTPAQRDALHIVNGLTNQSWIFQSPLLYWNCSRDRILADDDILATVNNNKNQSTPANITLRHSIVFSGKRFEDRRLLAADALVITLLYRRDSPVGRRWEAVAPTLPAKVGDEWDIYPPSGNVSASKLYEFQFRPMSVQDSVVLALAYTLALVYFLQQVSKLRAVKSKFGLIVTVVTQIIMSIAASFTICAVFNLDLSRIPRAAYPLVILSMSLEHVLRLMDAVVRTPSGENPSIRIGAAFGETAPTALVSTVQNVVILLGLSRAVAPGVSAFCIFAAIAIVLDFCFLSSFFISVLSVDVRRMELGDALAREALRRKRKQRRPRENPSWLQRLLEGKIALSTRIAGSTVMIGFVIIAQSHFFGGGAISQKLARLYSGHHLAPNASSTEAALLEDIHQARTPTSWLRLQDHDAAREIIRLIKPSAYSYIARVYEPLVFVKKGSNRMPVIKEPALLPAAYDFMRHQFAAFVVIDLVVVALLRLLMSFMLTEDEARVGELHDSSDQSSLSVKTLSGGHTLDIAMLAHSPRGYVVSVGLDRVIRLWDLNHRKKGTTIPTSEGGATLKFPVLAVAMDEDSDWLAVLSSDTVVFWNVVTHLQGSAVAVDTYNQKPEAFFLEPNATASSDIPRAVIVWKDGTALDVEPASGEIRQTFIRSGLTCARPLLSKVGKYPRPSVSLIATSRHGDVHILERNGLQWEEQKLLAGQLADDDVHQVVPLPHLPYFLASSRTEILLISLDDGTTSWRFPVEEMRPRSLACAVTRYGSCNDPPIGLASLTFSYLAVGSGDCVLHTFTPPEDDDAICLQGVDDDSLVSGWCSWEDARERKKHISNPGVWRLLSDGSALGLRRRPSAELRRRRRQEAAPGLRNRMPGAASRETGTPSCWELWRVASSDWEETDECMPLFPDGQDAGHLVVCDLGPSVRVGPTSVAFAYGNVIKVATLSGHKPFEVGVKESSIVSRR</sequence>
<dbReference type="PANTHER" id="PTHR46378">
    <property type="entry name" value="STEROL REGULATORY ELEMENT-BINDING PROTEIN CLEAVAGE-ACTIVATING PROTEIN"/>
    <property type="match status" value="1"/>
</dbReference>
<keyword evidence="24" id="KW-0732">Signal</keyword>
<dbReference type="InterPro" id="IPR036322">
    <property type="entry name" value="WD40_repeat_dom_sf"/>
</dbReference>
<keyword evidence="18" id="KW-0753">Steroid metabolism</keyword>
<protein>
    <recommendedName>
        <fullName evidence="5">Sterol regulatory element-binding protein cleavage-activating protein</fullName>
    </recommendedName>
</protein>
<gene>
    <name evidence="26" type="ORF">M440DRAFT_1461267</name>
</gene>
<dbReference type="PROSITE" id="PS50082">
    <property type="entry name" value="WD_REPEATS_2"/>
    <property type="match status" value="1"/>
</dbReference>
<evidence type="ECO:0000256" key="3">
    <source>
        <dbReference type="ARBA" id="ARBA00004653"/>
    </source>
</evidence>
<keyword evidence="7 21" id="KW-0853">WD repeat</keyword>
<dbReference type="SUPFAM" id="SSF82866">
    <property type="entry name" value="Multidrug efflux transporter AcrB transmembrane domain"/>
    <property type="match status" value="1"/>
</dbReference>
<evidence type="ECO:0000259" key="25">
    <source>
        <dbReference type="PROSITE" id="PS50156"/>
    </source>
</evidence>
<keyword evidence="11 23" id="KW-1133">Transmembrane helix</keyword>
<evidence type="ECO:0000256" key="2">
    <source>
        <dbReference type="ARBA" id="ARBA00004557"/>
    </source>
</evidence>
<proteinExistence type="inferred from homology"/>
<keyword evidence="27" id="KW-1185">Reference proteome</keyword>
<dbReference type="AlphaFoldDB" id="A0A2T4CE86"/>
<feature type="transmembrane region" description="Helical" evidence="23">
    <location>
        <begin position="356"/>
        <end position="372"/>
    </location>
</feature>
<dbReference type="OrthoDB" id="1914839at2759"/>
<dbReference type="GO" id="GO:0045540">
    <property type="term" value="P:regulation of cholesterol biosynthetic process"/>
    <property type="evidence" value="ECO:0007669"/>
    <property type="project" value="TreeGrafter"/>
</dbReference>
<dbReference type="EMBL" id="KZ679128">
    <property type="protein sequence ID" value="PTB79850.1"/>
    <property type="molecule type" value="Genomic_DNA"/>
</dbReference>
<evidence type="ECO:0000256" key="14">
    <source>
        <dbReference type="ARBA" id="ARBA00023121"/>
    </source>
</evidence>
<evidence type="ECO:0000256" key="23">
    <source>
        <dbReference type="SAM" id="Phobius"/>
    </source>
</evidence>
<evidence type="ECO:0000256" key="19">
    <source>
        <dbReference type="ARBA" id="ARBA00023329"/>
    </source>
</evidence>
<evidence type="ECO:0000256" key="1">
    <source>
        <dbReference type="ARBA" id="ARBA00004477"/>
    </source>
</evidence>
<dbReference type="InterPro" id="IPR000731">
    <property type="entry name" value="SSD"/>
</dbReference>